<protein>
    <submittedName>
        <fullName evidence="9">OmpA domain protein</fullName>
    </submittedName>
</protein>
<dbReference type="InterPro" id="IPR006664">
    <property type="entry name" value="OMP_bac"/>
</dbReference>
<dbReference type="InterPro" id="IPR028974">
    <property type="entry name" value="TSP_type-3_rpt"/>
</dbReference>
<dbReference type="OrthoDB" id="9805566at2"/>
<keyword evidence="4" id="KW-0998">Cell outer membrane</keyword>
<feature type="signal peptide" evidence="7">
    <location>
        <begin position="1"/>
        <end position="23"/>
    </location>
</feature>
<dbReference type="PROSITE" id="PS51123">
    <property type="entry name" value="OMPA_2"/>
    <property type="match status" value="1"/>
</dbReference>
<dbReference type="RefSeq" id="WP_044240495.1">
    <property type="nucleotide sequence ID" value="NZ_ASRX01000017.1"/>
</dbReference>
<dbReference type="Pfam" id="PF00691">
    <property type="entry name" value="OmpA"/>
    <property type="match status" value="1"/>
</dbReference>
<dbReference type="PRINTS" id="PR01023">
    <property type="entry name" value="NAFLGMOTY"/>
</dbReference>
<evidence type="ECO:0000256" key="6">
    <source>
        <dbReference type="SAM" id="MobiDB-lite"/>
    </source>
</evidence>
<dbReference type="InterPro" id="IPR050330">
    <property type="entry name" value="Bact_OuterMem_StrucFunc"/>
</dbReference>
<name>A0A017TAK7_9BACT</name>
<dbReference type="SUPFAM" id="SSF103647">
    <property type="entry name" value="TSP type-3 repeat"/>
    <property type="match status" value="1"/>
</dbReference>
<feature type="domain" description="OmpA-like" evidence="8">
    <location>
        <begin position="454"/>
        <end position="574"/>
    </location>
</feature>
<gene>
    <name evidence="9" type="ORF">CAP_2196</name>
</gene>
<reference evidence="9 10" key="1">
    <citation type="submission" date="2013-05" db="EMBL/GenBank/DDBJ databases">
        <title>Genome assembly of Chondromyces apiculatus DSM 436.</title>
        <authorList>
            <person name="Sharma G."/>
            <person name="Khatri I."/>
            <person name="Kaur C."/>
            <person name="Mayilraj S."/>
            <person name="Subramanian S."/>
        </authorList>
    </citation>
    <scope>NUCLEOTIDE SEQUENCE [LARGE SCALE GENOMIC DNA]</scope>
    <source>
        <strain evidence="9 10">DSM 436</strain>
    </source>
</reference>
<evidence type="ECO:0000259" key="8">
    <source>
        <dbReference type="PROSITE" id="PS51123"/>
    </source>
</evidence>
<dbReference type="InterPro" id="IPR036737">
    <property type="entry name" value="OmpA-like_sf"/>
</dbReference>
<dbReference type="GO" id="GO:0007155">
    <property type="term" value="P:cell adhesion"/>
    <property type="evidence" value="ECO:0007669"/>
    <property type="project" value="InterPro"/>
</dbReference>
<evidence type="ECO:0000256" key="3">
    <source>
        <dbReference type="ARBA" id="ARBA00023136"/>
    </source>
</evidence>
<evidence type="ECO:0000256" key="1">
    <source>
        <dbReference type="ARBA" id="ARBA00004442"/>
    </source>
</evidence>
<keyword evidence="10" id="KW-1185">Reference proteome</keyword>
<keyword evidence="2 7" id="KW-0732">Signal</keyword>
<evidence type="ECO:0000313" key="9">
    <source>
        <dbReference type="EMBL" id="EYF06318.1"/>
    </source>
</evidence>
<dbReference type="AlphaFoldDB" id="A0A017TAK7"/>
<evidence type="ECO:0000256" key="5">
    <source>
        <dbReference type="PROSITE-ProRule" id="PRU00473"/>
    </source>
</evidence>
<feature type="compositionally biased region" description="Basic and acidic residues" evidence="6">
    <location>
        <begin position="305"/>
        <end position="326"/>
    </location>
</feature>
<dbReference type="Proteomes" id="UP000019678">
    <property type="component" value="Unassembled WGS sequence"/>
</dbReference>
<comment type="subcellular location">
    <subcellularLocation>
        <location evidence="1">Cell outer membrane</location>
    </subcellularLocation>
</comment>
<feature type="region of interest" description="Disordered" evidence="6">
    <location>
        <begin position="305"/>
        <end position="345"/>
    </location>
</feature>
<proteinExistence type="predicted"/>
<evidence type="ECO:0000256" key="7">
    <source>
        <dbReference type="SAM" id="SignalP"/>
    </source>
</evidence>
<organism evidence="9 10">
    <name type="scientific">Chondromyces apiculatus DSM 436</name>
    <dbReference type="NCBI Taxonomy" id="1192034"/>
    <lineage>
        <taxon>Bacteria</taxon>
        <taxon>Pseudomonadati</taxon>
        <taxon>Myxococcota</taxon>
        <taxon>Polyangia</taxon>
        <taxon>Polyangiales</taxon>
        <taxon>Polyangiaceae</taxon>
        <taxon>Chondromyces</taxon>
    </lineage>
</organism>
<dbReference type="InterPro" id="IPR006665">
    <property type="entry name" value="OmpA-like"/>
</dbReference>
<sequence>MKALISAAAFVAALTASVVPASAQEAGAIALDQLDLTPAGDPFFGVPSPFIGGHLVPRGYAVFSHAGSPLTLSEGDTERAVVAGQSILHLGASFSLFDRAQISLQVPLALAQSGDGAPSTQDVAEAIPEGPALGDPRIGARIRLIGEERGIFQLGTGFALHIPVGASDNYMSDGSVRVTPQLLLGGRFRDLLVWSVSGGAMIRSSGNPSTLTYGAGVAVLLLDERLQVGPEIYAATPLQGGSLGLSESTRVEHARATRAEVLLDARAWLWSGLTVGAAGGPGLGDGIGTPAFRVLGTVAWSPRAENPEVEAKASADTDGDGLRDGEDACPYAHGPRSADPKHNGCPVADRDEDGIADGEDACVDEAGVASADPKRRGCPADGDGDGVPDTIDACPAEAGPAESVGGRAGCPAPPPVLDRDGDGINDKDDACPGEKGVASDDATARGCPKLVRVRGDEVVVLEPVSFRVSTALLPPIEAKSLPALEELKEVLLQHPEWVKIEVQAHTDNSGNAKYNETLSTSRAESVKKWLVDKGIAADRLVAKGYGGSTPIADNATAAGREKNRRVQLLVLEKKSP</sequence>
<evidence type="ECO:0000313" key="10">
    <source>
        <dbReference type="Proteomes" id="UP000019678"/>
    </source>
</evidence>
<dbReference type="PANTHER" id="PTHR30329">
    <property type="entry name" value="STATOR ELEMENT OF FLAGELLAR MOTOR COMPLEX"/>
    <property type="match status" value="1"/>
</dbReference>
<dbReference type="SUPFAM" id="SSF103088">
    <property type="entry name" value="OmpA-like"/>
    <property type="match status" value="1"/>
</dbReference>
<dbReference type="Gene3D" id="3.30.1330.60">
    <property type="entry name" value="OmpA-like domain"/>
    <property type="match status" value="1"/>
</dbReference>
<comment type="caution">
    <text evidence="9">The sequence shown here is derived from an EMBL/GenBank/DDBJ whole genome shotgun (WGS) entry which is preliminary data.</text>
</comment>
<accession>A0A017TAK7</accession>
<dbReference type="Gene3D" id="4.10.1080.10">
    <property type="entry name" value="TSP type-3 repeat"/>
    <property type="match status" value="1"/>
</dbReference>
<evidence type="ECO:0000256" key="4">
    <source>
        <dbReference type="ARBA" id="ARBA00023237"/>
    </source>
</evidence>
<dbReference type="eggNOG" id="COG2885">
    <property type="taxonomic scope" value="Bacteria"/>
</dbReference>
<evidence type="ECO:0000256" key="2">
    <source>
        <dbReference type="ARBA" id="ARBA00022729"/>
    </source>
</evidence>
<keyword evidence="3 5" id="KW-0472">Membrane</keyword>
<dbReference type="GO" id="GO:0009279">
    <property type="term" value="C:cell outer membrane"/>
    <property type="evidence" value="ECO:0007669"/>
    <property type="project" value="UniProtKB-SubCell"/>
</dbReference>
<dbReference type="EMBL" id="ASRX01000017">
    <property type="protein sequence ID" value="EYF06318.1"/>
    <property type="molecule type" value="Genomic_DNA"/>
</dbReference>
<dbReference type="STRING" id="1192034.CAP_2196"/>
<dbReference type="GO" id="GO:0005509">
    <property type="term" value="F:calcium ion binding"/>
    <property type="evidence" value="ECO:0007669"/>
    <property type="project" value="InterPro"/>
</dbReference>
<dbReference type="InterPro" id="IPR003367">
    <property type="entry name" value="Thrombospondin_3-like_rpt"/>
</dbReference>
<feature type="chain" id="PRO_5001496480" evidence="7">
    <location>
        <begin position="24"/>
        <end position="576"/>
    </location>
</feature>
<dbReference type="PANTHER" id="PTHR30329:SF21">
    <property type="entry name" value="LIPOPROTEIN YIAD-RELATED"/>
    <property type="match status" value="1"/>
</dbReference>
<dbReference type="CDD" id="cd07185">
    <property type="entry name" value="OmpA_C-like"/>
    <property type="match status" value="1"/>
</dbReference>
<dbReference type="PRINTS" id="PR01021">
    <property type="entry name" value="OMPADOMAIN"/>
</dbReference>
<dbReference type="Pfam" id="PF02412">
    <property type="entry name" value="TSP_3"/>
    <property type="match status" value="2"/>
</dbReference>